<keyword evidence="2" id="KW-1185">Reference proteome</keyword>
<dbReference type="Gene3D" id="3.40.1090.10">
    <property type="entry name" value="Cytosolic phospholipase A2 catalytic domain"/>
    <property type="match status" value="1"/>
</dbReference>
<gene>
    <name evidence="1" type="ORF">KY290_033115</name>
</gene>
<organism evidence="1 2">
    <name type="scientific">Solanum tuberosum</name>
    <name type="common">Potato</name>
    <dbReference type="NCBI Taxonomy" id="4113"/>
    <lineage>
        <taxon>Eukaryota</taxon>
        <taxon>Viridiplantae</taxon>
        <taxon>Streptophyta</taxon>
        <taxon>Embryophyta</taxon>
        <taxon>Tracheophyta</taxon>
        <taxon>Spermatophyta</taxon>
        <taxon>Magnoliopsida</taxon>
        <taxon>eudicotyledons</taxon>
        <taxon>Gunneridae</taxon>
        <taxon>Pentapetalae</taxon>
        <taxon>asterids</taxon>
        <taxon>lamiids</taxon>
        <taxon>Solanales</taxon>
        <taxon>Solanaceae</taxon>
        <taxon>Solanoideae</taxon>
        <taxon>Solaneae</taxon>
        <taxon>Solanum</taxon>
    </lineage>
</organism>
<protein>
    <submittedName>
        <fullName evidence="1">Uncharacterized protein</fullName>
    </submittedName>
</protein>
<accession>A0ABQ7U188</accession>
<reference evidence="1 2" key="1">
    <citation type="journal article" date="2021" name="bioRxiv">
        <title>Chromosome-scale and haplotype-resolved genome assembly of a tetraploid potato cultivar.</title>
        <authorList>
            <person name="Sun H."/>
            <person name="Jiao W.-B."/>
            <person name="Krause K."/>
            <person name="Campoy J.A."/>
            <person name="Goel M."/>
            <person name="Folz-Donahue K."/>
            <person name="Kukat C."/>
            <person name="Huettel B."/>
            <person name="Schneeberger K."/>
        </authorList>
    </citation>
    <scope>NUCLEOTIDE SEQUENCE [LARGE SCALE GENOMIC DNA]</scope>
    <source>
        <strain evidence="1">SolTubOtavaFocal</strain>
        <tissue evidence="1">Leaves</tissue>
    </source>
</reference>
<evidence type="ECO:0000313" key="2">
    <source>
        <dbReference type="Proteomes" id="UP000826656"/>
    </source>
</evidence>
<comment type="caution">
    <text evidence="1">The sequence shown here is derived from an EMBL/GenBank/DDBJ whole genome shotgun (WGS) entry which is preliminary data.</text>
</comment>
<proteinExistence type="predicted"/>
<dbReference type="Proteomes" id="UP000826656">
    <property type="component" value="Unassembled WGS sequence"/>
</dbReference>
<sequence>MLLLSLGTGTTSDFDETYTAAEAARWGSTYMTDYYLSSAFKALGSQDNYLRVQVSPIIMYLVS</sequence>
<evidence type="ECO:0000313" key="1">
    <source>
        <dbReference type="EMBL" id="KAH0740072.1"/>
    </source>
</evidence>
<dbReference type="EMBL" id="JAIVGD010000026">
    <property type="protein sequence ID" value="KAH0740072.1"/>
    <property type="molecule type" value="Genomic_DNA"/>
</dbReference>
<name>A0ABQ7U188_SOLTU</name>